<evidence type="ECO:0000313" key="2">
    <source>
        <dbReference type="EMBL" id="OLQ07839.1"/>
    </source>
</evidence>
<accession>A0A1Q9EK74</accession>
<name>A0A1Q9EK74_SYMMI</name>
<evidence type="ECO:0000256" key="1">
    <source>
        <dbReference type="SAM" id="MobiDB-lite"/>
    </source>
</evidence>
<evidence type="ECO:0000313" key="3">
    <source>
        <dbReference type="Proteomes" id="UP000186817"/>
    </source>
</evidence>
<feature type="compositionally biased region" description="Polar residues" evidence="1">
    <location>
        <begin position="105"/>
        <end position="118"/>
    </location>
</feature>
<organism evidence="2 3">
    <name type="scientific">Symbiodinium microadriaticum</name>
    <name type="common">Dinoflagellate</name>
    <name type="synonym">Zooxanthella microadriatica</name>
    <dbReference type="NCBI Taxonomy" id="2951"/>
    <lineage>
        <taxon>Eukaryota</taxon>
        <taxon>Sar</taxon>
        <taxon>Alveolata</taxon>
        <taxon>Dinophyceae</taxon>
        <taxon>Suessiales</taxon>
        <taxon>Symbiodiniaceae</taxon>
        <taxon>Symbiodinium</taxon>
    </lineage>
</organism>
<comment type="caution">
    <text evidence="2">The sequence shown here is derived from an EMBL/GenBank/DDBJ whole genome shotgun (WGS) entry which is preliminary data.</text>
</comment>
<dbReference type="Proteomes" id="UP000186817">
    <property type="component" value="Unassembled WGS sequence"/>
</dbReference>
<keyword evidence="3" id="KW-1185">Reference proteome</keyword>
<protein>
    <submittedName>
        <fullName evidence="2">Uncharacterized protein</fullName>
    </submittedName>
</protein>
<gene>
    <name evidence="2" type="ORF">AK812_SmicGene8708</name>
</gene>
<reference evidence="2 3" key="1">
    <citation type="submission" date="2016-02" db="EMBL/GenBank/DDBJ databases">
        <title>Genome analysis of coral dinoflagellate symbionts highlights evolutionary adaptations to a symbiotic lifestyle.</title>
        <authorList>
            <person name="Aranda M."/>
            <person name="Li Y."/>
            <person name="Liew Y.J."/>
            <person name="Baumgarten S."/>
            <person name="Simakov O."/>
            <person name="Wilson M."/>
            <person name="Piel J."/>
            <person name="Ashoor H."/>
            <person name="Bougouffa S."/>
            <person name="Bajic V.B."/>
            <person name="Ryu T."/>
            <person name="Ravasi T."/>
            <person name="Bayer T."/>
            <person name="Micklem G."/>
            <person name="Kim H."/>
            <person name="Bhak J."/>
            <person name="Lajeunesse T.C."/>
            <person name="Voolstra C.R."/>
        </authorList>
    </citation>
    <scope>NUCLEOTIDE SEQUENCE [LARGE SCALE GENOMIC DNA]</scope>
    <source>
        <strain evidence="2 3">CCMP2467</strain>
    </source>
</reference>
<feature type="region of interest" description="Disordered" evidence="1">
    <location>
        <begin position="94"/>
        <end position="132"/>
    </location>
</feature>
<proteinExistence type="predicted"/>
<dbReference type="EMBL" id="LSRX01000131">
    <property type="protein sequence ID" value="OLQ07839.1"/>
    <property type="molecule type" value="Genomic_DNA"/>
</dbReference>
<sequence>MNLHPSSRGTPLATTRAMVSQFVTQRDVFEQALPSCSNGALKNIRTGKNRWTQILAGASQEAEQRQHAAKESKTPRTKLRIEGRTATFSNVILENGPTPKGFETSLHSPINASTQPKQSLREKGLNRRNTQSSMQACSALMSHMRLRASNGPQMSGGELLQLQKMASSGP</sequence>
<dbReference type="AlphaFoldDB" id="A0A1Q9EK74"/>